<dbReference type="NCBIfam" id="TIGR03413">
    <property type="entry name" value="GSH_gloB"/>
    <property type="match status" value="1"/>
</dbReference>
<feature type="binding site" evidence="7">
    <location>
        <position position="130"/>
    </location>
    <ligand>
        <name>Zn(2+)</name>
        <dbReference type="ChEBI" id="CHEBI:29105"/>
        <label>1</label>
    </ligand>
</feature>
<dbReference type="GO" id="GO:0004416">
    <property type="term" value="F:hydroxyacylglutathione hydrolase activity"/>
    <property type="evidence" value="ECO:0007669"/>
    <property type="project" value="UniProtKB-UniRule"/>
</dbReference>
<dbReference type="AlphaFoldDB" id="A0A4R6YP74"/>
<dbReference type="GO" id="GO:0046872">
    <property type="term" value="F:metal ion binding"/>
    <property type="evidence" value="ECO:0007669"/>
    <property type="project" value="UniProtKB-KW"/>
</dbReference>
<feature type="binding site" evidence="7">
    <location>
        <position position="76"/>
    </location>
    <ligand>
        <name>Zn(2+)</name>
        <dbReference type="ChEBI" id="CHEBI:29105"/>
        <label>2</label>
    </ligand>
</feature>
<dbReference type="InterPro" id="IPR035680">
    <property type="entry name" value="Clx_II_MBL"/>
</dbReference>
<reference evidence="9 10" key="1">
    <citation type="submission" date="2019-03" db="EMBL/GenBank/DDBJ databases">
        <title>Genomic Encyclopedia of Type Strains, Phase IV (KMG-IV): sequencing the most valuable type-strain genomes for metagenomic binning, comparative biology and taxonomic classification.</title>
        <authorList>
            <person name="Goeker M."/>
        </authorList>
    </citation>
    <scope>NUCLEOTIDE SEQUENCE [LARGE SCALE GENOMIC DNA]</scope>
    <source>
        <strain evidence="9 10">DSM 21667</strain>
    </source>
</reference>
<evidence type="ECO:0000313" key="9">
    <source>
        <dbReference type="EMBL" id="TDR39342.1"/>
    </source>
</evidence>
<evidence type="ECO:0000256" key="2">
    <source>
        <dbReference type="ARBA" id="ARBA00004963"/>
    </source>
</evidence>
<dbReference type="InterPro" id="IPR050110">
    <property type="entry name" value="Glyoxalase_II_hydrolase"/>
</dbReference>
<keyword evidence="4 7" id="KW-0479">Metal-binding</keyword>
<dbReference type="PANTHER" id="PTHR43705">
    <property type="entry name" value="HYDROXYACYLGLUTATHIONE HYDROLASE"/>
    <property type="match status" value="1"/>
</dbReference>
<feature type="binding site" evidence="7">
    <location>
        <position position="73"/>
    </location>
    <ligand>
        <name>Zn(2+)</name>
        <dbReference type="ChEBI" id="CHEBI:29105"/>
        <label>1</label>
    </ligand>
</feature>
<comment type="similarity">
    <text evidence="3 7">Belongs to the metallo-beta-lactamase superfamily. Glyoxalase II family.</text>
</comment>
<evidence type="ECO:0000256" key="6">
    <source>
        <dbReference type="ARBA" id="ARBA00022833"/>
    </source>
</evidence>
<keyword evidence="6 7" id="KW-0862">Zinc</keyword>
<dbReference type="InterPro" id="IPR032282">
    <property type="entry name" value="HAGH_C"/>
</dbReference>
<evidence type="ECO:0000256" key="4">
    <source>
        <dbReference type="ARBA" id="ARBA00022723"/>
    </source>
</evidence>
<feature type="domain" description="Metallo-beta-lactamase" evidence="8">
    <location>
        <begin position="29"/>
        <end position="185"/>
    </location>
</feature>
<keyword evidence="5 7" id="KW-0378">Hydrolase</keyword>
<dbReference type="Pfam" id="PF16123">
    <property type="entry name" value="HAGH_C"/>
    <property type="match status" value="1"/>
</dbReference>
<dbReference type="PANTHER" id="PTHR43705:SF1">
    <property type="entry name" value="HYDROXYACYLGLUTATHIONE HYDROLASE GLOB"/>
    <property type="match status" value="1"/>
</dbReference>
<dbReference type="InterPro" id="IPR017782">
    <property type="entry name" value="Hydroxyacylglutathione_Hdrlase"/>
</dbReference>
<evidence type="ECO:0000256" key="5">
    <source>
        <dbReference type="ARBA" id="ARBA00022801"/>
    </source>
</evidence>
<dbReference type="CDD" id="cd07723">
    <property type="entry name" value="hydroxyacylglutathione_hydrolase_MBL-fold"/>
    <property type="match status" value="1"/>
</dbReference>
<comment type="function">
    <text evidence="7">Thiolesterase that catalyzes the hydrolysis of S-D-lactoyl-glutathione to form glutathione and D-lactic acid.</text>
</comment>
<dbReference type="EC" id="3.1.2.6" evidence="7"/>
<dbReference type="SMART" id="SM00849">
    <property type="entry name" value="Lactamase_B"/>
    <property type="match status" value="1"/>
</dbReference>
<evidence type="ECO:0000256" key="7">
    <source>
        <dbReference type="HAMAP-Rule" id="MF_01374"/>
    </source>
</evidence>
<dbReference type="InterPro" id="IPR036866">
    <property type="entry name" value="RibonucZ/Hydroxyglut_hydro"/>
</dbReference>
<protein>
    <recommendedName>
        <fullName evidence="7">Hydroxyacylglutathione hydrolase</fullName>
        <ecNumber evidence="7">3.1.2.6</ecNumber>
    </recommendedName>
    <alternativeName>
        <fullName evidence="7">Glyoxalase II</fullName>
        <shortName evidence="7">Glx II</shortName>
    </alternativeName>
</protein>
<feature type="binding site" evidence="7">
    <location>
        <position position="71"/>
    </location>
    <ligand>
        <name>Zn(2+)</name>
        <dbReference type="ChEBI" id="CHEBI:29105"/>
        <label>1</label>
    </ligand>
</feature>
<dbReference type="UniPathway" id="UPA00619">
    <property type="reaction ID" value="UER00676"/>
</dbReference>
<keyword evidence="10" id="KW-1185">Reference proteome</keyword>
<gene>
    <name evidence="7" type="primary">gloB</name>
    <name evidence="9" type="ORF">DFR29_11640</name>
</gene>
<dbReference type="EMBL" id="SNZH01000016">
    <property type="protein sequence ID" value="TDR39342.1"/>
    <property type="molecule type" value="Genomic_DNA"/>
</dbReference>
<dbReference type="PIRSF" id="PIRSF005457">
    <property type="entry name" value="Glx"/>
    <property type="match status" value="1"/>
</dbReference>
<comment type="catalytic activity">
    <reaction evidence="1 7">
        <text>an S-(2-hydroxyacyl)glutathione + H2O = a 2-hydroxy carboxylate + glutathione + H(+)</text>
        <dbReference type="Rhea" id="RHEA:21864"/>
        <dbReference type="ChEBI" id="CHEBI:15377"/>
        <dbReference type="ChEBI" id="CHEBI:15378"/>
        <dbReference type="ChEBI" id="CHEBI:57925"/>
        <dbReference type="ChEBI" id="CHEBI:58896"/>
        <dbReference type="ChEBI" id="CHEBI:71261"/>
        <dbReference type="EC" id="3.1.2.6"/>
    </reaction>
</comment>
<name>A0A4R6YP74_9GAMM</name>
<sequence length="279" mass="30708">MRKPRLYSRVAPSPREAVLRTLPVPAFDDNYLWLVHDTGGNALVVDPGDAAPVLAALREQGLQLHTILLTHHHGDHIGGVAALQRQFPEVEIFAPHDERIAIATRRVAGGDHVDLARPSLRLEVLDLPGHTRTHIGYVGAGLLFCGDTLFSVGCGRLFEGTPAQMLTSLDRLAALPADTAVLCAHEYTLSNCAYAISVEPGNAALRQRVQEVRERRARGEPSLPSSIRQERATNPFLRIDEAEVVAWARREHSIAPGARVERFAALRRGKDQFRMPASW</sequence>
<evidence type="ECO:0000313" key="10">
    <source>
        <dbReference type="Proteomes" id="UP000295293"/>
    </source>
</evidence>
<evidence type="ECO:0000256" key="3">
    <source>
        <dbReference type="ARBA" id="ARBA00006759"/>
    </source>
</evidence>
<comment type="cofactor">
    <cofactor evidence="7">
        <name>Zn(2+)</name>
        <dbReference type="ChEBI" id="CHEBI:29105"/>
    </cofactor>
    <text evidence="7">Binds 2 Zn(2+) ions per subunit.</text>
</comment>
<evidence type="ECO:0000259" key="8">
    <source>
        <dbReference type="SMART" id="SM00849"/>
    </source>
</evidence>
<dbReference type="Gene3D" id="3.60.15.10">
    <property type="entry name" value="Ribonuclease Z/Hydroxyacylglutathione hydrolase-like"/>
    <property type="match status" value="1"/>
</dbReference>
<evidence type="ECO:0000256" key="1">
    <source>
        <dbReference type="ARBA" id="ARBA00001623"/>
    </source>
</evidence>
<dbReference type="Proteomes" id="UP000295293">
    <property type="component" value="Unassembled WGS sequence"/>
</dbReference>
<feature type="binding site" evidence="7">
    <location>
        <position position="147"/>
    </location>
    <ligand>
        <name>Zn(2+)</name>
        <dbReference type="ChEBI" id="CHEBI:29105"/>
        <label>2</label>
    </ligand>
</feature>
<proteinExistence type="inferred from homology"/>
<feature type="binding site" evidence="7">
    <location>
        <position position="75"/>
    </location>
    <ligand>
        <name>Zn(2+)</name>
        <dbReference type="ChEBI" id="CHEBI:29105"/>
        <label>2</label>
    </ligand>
</feature>
<comment type="caution">
    <text evidence="9">The sequence shown here is derived from an EMBL/GenBank/DDBJ whole genome shotgun (WGS) entry which is preliminary data.</text>
</comment>
<dbReference type="GO" id="GO:0019243">
    <property type="term" value="P:methylglyoxal catabolic process to D-lactate via S-lactoyl-glutathione"/>
    <property type="evidence" value="ECO:0007669"/>
    <property type="project" value="UniProtKB-UniRule"/>
</dbReference>
<dbReference type="InterPro" id="IPR001279">
    <property type="entry name" value="Metallo-B-lactamas"/>
</dbReference>
<organism evidence="9 10">
    <name type="scientific">Tahibacter aquaticus</name>
    <dbReference type="NCBI Taxonomy" id="520092"/>
    <lineage>
        <taxon>Bacteria</taxon>
        <taxon>Pseudomonadati</taxon>
        <taxon>Pseudomonadota</taxon>
        <taxon>Gammaproteobacteria</taxon>
        <taxon>Lysobacterales</taxon>
        <taxon>Rhodanobacteraceae</taxon>
        <taxon>Tahibacter</taxon>
    </lineage>
</organism>
<comment type="pathway">
    <text evidence="2 7">Secondary metabolite metabolism; methylglyoxal degradation; (R)-lactate from methylglyoxal: step 2/2.</text>
</comment>
<dbReference type="HAMAP" id="MF_01374">
    <property type="entry name" value="Glyoxalase_2"/>
    <property type="match status" value="1"/>
</dbReference>
<dbReference type="Pfam" id="PF00753">
    <property type="entry name" value="Lactamase_B"/>
    <property type="match status" value="1"/>
</dbReference>
<feature type="binding site" evidence="7">
    <location>
        <position position="185"/>
    </location>
    <ligand>
        <name>Zn(2+)</name>
        <dbReference type="ChEBI" id="CHEBI:29105"/>
        <label>2</label>
    </ligand>
</feature>
<comment type="subunit">
    <text evidence="7">Monomer.</text>
</comment>
<dbReference type="SUPFAM" id="SSF56281">
    <property type="entry name" value="Metallo-hydrolase/oxidoreductase"/>
    <property type="match status" value="1"/>
</dbReference>
<feature type="binding site" evidence="7">
    <location>
        <position position="147"/>
    </location>
    <ligand>
        <name>Zn(2+)</name>
        <dbReference type="ChEBI" id="CHEBI:29105"/>
        <label>1</label>
    </ligand>
</feature>
<accession>A0A4R6YP74</accession>